<dbReference type="CDD" id="cd18186">
    <property type="entry name" value="BTB_POZ_ZBTB_KLHL-like"/>
    <property type="match status" value="1"/>
</dbReference>
<reference evidence="2" key="1">
    <citation type="journal article" date="2018" name="Genome Biol. Evol.">
        <title>Genomics and development of Lentinus tigrinus, a white-rot wood-decaying mushroom with dimorphic fruiting bodies.</title>
        <authorList>
            <person name="Wu B."/>
            <person name="Xu Z."/>
            <person name="Knudson A."/>
            <person name="Carlson A."/>
            <person name="Chen N."/>
            <person name="Kovaka S."/>
            <person name="LaButti K."/>
            <person name="Lipzen A."/>
            <person name="Pennachio C."/>
            <person name="Riley R."/>
            <person name="Schakwitz W."/>
            <person name="Umezawa K."/>
            <person name="Ohm R.A."/>
            <person name="Grigoriev I.V."/>
            <person name="Nagy L.G."/>
            <person name="Gibbons J."/>
            <person name="Hibbett D."/>
        </authorList>
    </citation>
    <scope>NUCLEOTIDE SEQUENCE [LARGE SCALE GENOMIC DNA]</scope>
    <source>
        <strain evidence="2">ALCF2SS1-6</strain>
    </source>
</reference>
<evidence type="ECO:0000259" key="1">
    <source>
        <dbReference type="PROSITE" id="PS50097"/>
    </source>
</evidence>
<evidence type="ECO:0000313" key="2">
    <source>
        <dbReference type="EMBL" id="RPD55205.1"/>
    </source>
</evidence>
<dbReference type="OrthoDB" id="3036049at2759"/>
<dbReference type="InterPro" id="IPR000210">
    <property type="entry name" value="BTB/POZ_dom"/>
</dbReference>
<accession>A0A5C2RWL2</accession>
<dbReference type="Proteomes" id="UP000313359">
    <property type="component" value="Unassembled WGS sequence"/>
</dbReference>
<dbReference type="STRING" id="1328759.A0A5C2RWL2"/>
<dbReference type="AlphaFoldDB" id="A0A5C2RWL2"/>
<proteinExistence type="predicted"/>
<dbReference type="InterPro" id="IPR011333">
    <property type="entry name" value="SKP1/BTB/POZ_sf"/>
</dbReference>
<dbReference type="PROSITE" id="PS50097">
    <property type="entry name" value="BTB"/>
    <property type="match status" value="1"/>
</dbReference>
<keyword evidence="3" id="KW-1185">Reference proteome</keyword>
<dbReference type="SUPFAM" id="SSF54695">
    <property type="entry name" value="POZ domain"/>
    <property type="match status" value="1"/>
</dbReference>
<evidence type="ECO:0000313" key="3">
    <source>
        <dbReference type="Proteomes" id="UP000313359"/>
    </source>
</evidence>
<organism evidence="2 3">
    <name type="scientific">Lentinus tigrinus ALCF2SS1-6</name>
    <dbReference type="NCBI Taxonomy" id="1328759"/>
    <lineage>
        <taxon>Eukaryota</taxon>
        <taxon>Fungi</taxon>
        <taxon>Dikarya</taxon>
        <taxon>Basidiomycota</taxon>
        <taxon>Agaricomycotina</taxon>
        <taxon>Agaricomycetes</taxon>
        <taxon>Polyporales</taxon>
        <taxon>Polyporaceae</taxon>
        <taxon>Lentinus</taxon>
    </lineage>
</organism>
<dbReference type="Gene3D" id="3.30.710.10">
    <property type="entry name" value="Potassium Channel Kv1.1, Chain A"/>
    <property type="match status" value="1"/>
</dbReference>
<name>A0A5C2RWL2_9APHY</name>
<protein>
    <recommendedName>
        <fullName evidence="1">BTB domain-containing protein</fullName>
    </recommendedName>
</protein>
<gene>
    <name evidence="2" type="ORF">L227DRAFT_510408</name>
</gene>
<sequence>MITPNEELERDDEFWFEDGSVVLVASNVGFKVYKGLLTAHSPIFCDMFARSQPDDKEIYDGCPFVHVSDSSQSLKHFLRAMFHNVKPLFYRVEGDPKIPIEELLSVARLAHKYDVGELLRQAIACLQTYYTNKLAIWRARNQGGNVAFEMSYEFPAYAIGVVNLARLTETSSMLPLALYDCCSLGGRIVHGWARQDGTVEHLSVEDLERCIDGSLALAIRALSSPFNLFVGRKMVEKTESCLNTKSVLFGGAPGSCEGAQAKVKSQLNNGACVLGTRALHSHMTIPSLSQSFSKMCSSCLLILQSREDAMHEVLWGDLPSLLNLSIPDWPTPSK</sequence>
<feature type="domain" description="BTB" evidence="1">
    <location>
        <begin position="19"/>
        <end position="82"/>
    </location>
</feature>
<dbReference type="SMART" id="SM00225">
    <property type="entry name" value="BTB"/>
    <property type="match status" value="1"/>
</dbReference>
<dbReference type="EMBL" id="ML122297">
    <property type="protein sequence ID" value="RPD55205.1"/>
    <property type="molecule type" value="Genomic_DNA"/>
</dbReference>